<dbReference type="EMBL" id="DYDO01000012">
    <property type="protein sequence ID" value="DBA14870.1"/>
    <property type="molecule type" value="Genomic_DNA"/>
</dbReference>
<reference evidence="2" key="1">
    <citation type="thesis" date="2020" institute="ProQuest LLC" country="789 East Eisenhower Parkway, Ann Arbor, MI, USA">
        <title>Comparative Genomics and Chromosome Evolution.</title>
        <authorList>
            <person name="Mudd A.B."/>
        </authorList>
    </citation>
    <scope>NUCLEOTIDE SEQUENCE</scope>
    <source>
        <strain evidence="2">1538</strain>
        <tissue evidence="2">Blood</tissue>
    </source>
</reference>
<name>A0AAV2ZQP8_PYXAD</name>
<dbReference type="SMART" id="SM01361">
    <property type="entry name" value="A2M_recep"/>
    <property type="match status" value="1"/>
</dbReference>
<keyword evidence="3" id="KW-1185">Reference proteome</keyword>
<dbReference type="SUPFAM" id="SSF49410">
    <property type="entry name" value="Alpha-macroglobulin receptor domain"/>
    <property type="match status" value="1"/>
</dbReference>
<dbReference type="InterPro" id="IPR036595">
    <property type="entry name" value="A-macroglobulin_rcpt-bd_sf"/>
</dbReference>
<dbReference type="InterPro" id="IPR009048">
    <property type="entry name" value="A-macroglobulin_rcpt-bd"/>
</dbReference>
<comment type="caution">
    <text evidence="2">The sequence shown here is derived from an EMBL/GenBank/DDBJ whole genome shotgun (WGS) entry which is preliminary data.</text>
</comment>
<dbReference type="Gene3D" id="2.60.40.690">
    <property type="entry name" value="Alpha-macroglobulin, receptor-binding domain"/>
    <property type="match status" value="1"/>
</dbReference>
<accession>A0AAV2ZQP8</accession>
<gene>
    <name evidence="2" type="ORF">GDO54_004147</name>
</gene>
<dbReference type="GO" id="GO:0005576">
    <property type="term" value="C:extracellular region"/>
    <property type="evidence" value="ECO:0007669"/>
    <property type="project" value="InterPro"/>
</dbReference>
<evidence type="ECO:0000259" key="1">
    <source>
        <dbReference type="SMART" id="SM01361"/>
    </source>
</evidence>
<feature type="domain" description="Alpha-macroglobulin receptor-binding" evidence="1">
    <location>
        <begin position="20"/>
        <end position="83"/>
    </location>
</feature>
<protein>
    <recommendedName>
        <fullName evidence="1">Alpha-macroglobulin receptor-binding domain-containing protein</fullName>
    </recommendedName>
</protein>
<dbReference type="Proteomes" id="UP001181693">
    <property type="component" value="Unassembled WGS sequence"/>
</dbReference>
<dbReference type="AlphaFoldDB" id="A0AAV2ZQP8"/>
<proteinExistence type="predicted"/>
<sequence length="91" mass="10581">MSTPKYAVKTFMLKCALIIQLQSQFSKAEVKNNRLFIYFDNMDSDGVSFNVTLEMGPRVENFQERTLILYDYYETDERVSSPMYHPCTSSG</sequence>
<dbReference type="Pfam" id="PF07677">
    <property type="entry name" value="A2M_recep"/>
    <property type="match status" value="1"/>
</dbReference>
<evidence type="ECO:0000313" key="2">
    <source>
        <dbReference type="EMBL" id="DBA14870.1"/>
    </source>
</evidence>
<evidence type="ECO:0000313" key="3">
    <source>
        <dbReference type="Proteomes" id="UP001181693"/>
    </source>
</evidence>
<organism evidence="2 3">
    <name type="scientific">Pyxicephalus adspersus</name>
    <name type="common">African bullfrog</name>
    <dbReference type="NCBI Taxonomy" id="30357"/>
    <lineage>
        <taxon>Eukaryota</taxon>
        <taxon>Metazoa</taxon>
        <taxon>Chordata</taxon>
        <taxon>Craniata</taxon>
        <taxon>Vertebrata</taxon>
        <taxon>Euteleostomi</taxon>
        <taxon>Amphibia</taxon>
        <taxon>Batrachia</taxon>
        <taxon>Anura</taxon>
        <taxon>Neobatrachia</taxon>
        <taxon>Ranoidea</taxon>
        <taxon>Pyxicephalidae</taxon>
        <taxon>Pyxicephalinae</taxon>
        <taxon>Pyxicephalus</taxon>
    </lineage>
</organism>